<dbReference type="RefSeq" id="WP_159343161.1">
    <property type="nucleotide sequence ID" value="NZ_CP024621.1"/>
</dbReference>
<gene>
    <name evidence="7 11" type="primary">hslU</name>
    <name evidence="11" type="ORF">CTT34_15090</name>
</gene>
<comment type="similarity">
    <text evidence="2 7">Belongs to the ClpX chaperone family. HslU subfamily.</text>
</comment>
<evidence type="ECO:0000256" key="4">
    <source>
        <dbReference type="ARBA" id="ARBA00022741"/>
    </source>
</evidence>
<comment type="function">
    <text evidence="7">ATPase subunit of a proteasome-like degradation complex; this subunit has chaperone activity. The binding of ATP and its subsequent hydrolysis by HslU are essential for unfolding of protein substrates subsequently hydrolyzed by HslV. HslU recognizes the N-terminal part of its protein substrates and unfolds these before they are guided to HslV for hydrolysis.</text>
</comment>
<comment type="subcellular location">
    <subcellularLocation>
        <location evidence="1 7">Cytoplasm</location>
    </subcellularLocation>
</comment>
<dbReference type="PANTHER" id="PTHR48102">
    <property type="entry name" value="ATP-DEPENDENT CLP PROTEASE ATP-BINDING SUBUNIT CLPX-LIKE, MITOCHONDRIAL-RELATED"/>
    <property type="match status" value="1"/>
</dbReference>
<dbReference type="SMART" id="SM00382">
    <property type="entry name" value="AAA"/>
    <property type="match status" value="1"/>
</dbReference>
<dbReference type="OrthoDB" id="9804062at2"/>
<dbReference type="Proteomes" id="UP000463949">
    <property type="component" value="Chromosome"/>
</dbReference>
<proteinExistence type="inferred from homology"/>
<dbReference type="GO" id="GO:0043335">
    <property type="term" value="P:protein unfolding"/>
    <property type="evidence" value="ECO:0007669"/>
    <property type="project" value="UniProtKB-UniRule"/>
</dbReference>
<dbReference type="EMBL" id="CP024621">
    <property type="protein sequence ID" value="QHD50915.1"/>
    <property type="molecule type" value="Genomic_DNA"/>
</dbReference>
<dbReference type="Pfam" id="PF07724">
    <property type="entry name" value="AAA_2"/>
    <property type="match status" value="1"/>
</dbReference>
<dbReference type="InterPro" id="IPR003593">
    <property type="entry name" value="AAA+_ATPase"/>
</dbReference>
<keyword evidence="5 7" id="KW-0067">ATP-binding</keyword>
<keyword evidence="4 7" id="KW-0547">Nucleotide-binding</keyword>
<evidence type="ECO:0000259" key="9">
    <source>
        <dbReference type="SMART" id="SM00382"/>
    </source>
</evidence>
<dbReference type="GO" id="GO:0016887">
    <property type="term" value="F:ATP hydrolysis activity"/>
    <property type="evidence" value="ECO:0007669"/>
    <property type="project" value="InterPro"/>
</dbReference>
<evidence type="ECO:0000256" key="8">
    <source>
        <dbReference type="SAM" id="MobiDB-lite"/>
    </source>
</evidence>
<feature type="compositionally biased region" description="Basic and acidic residues" evidence="8">
    <location>
        <begin position="141"/>
        <end position="151"/>
    </location>
</feature>
<dbReference type="GO" id="GO:0036402">
    <property type="term" value="F:proteasome-activating activity"/>
    <property type="evidence" value="ECO:0007669"/>
    <property type="project" value="UniProtKB-UniRule"/>
</dbReference>
<dbReference type="InterPro" id="IPR027417">
    <property type="entry name" value="P-loop_NTPase"/>
</dbReference>
<evidence type="ECO:0000256" key="3">
    <source>
        <dbReference type="ARBA" id="ARBA00022490"/>
    </source>
</evidence>
<sequence>MTQMTPREIVHALDQYIIGQQDAKRAVAIALRNRWRRMQLDDELRPEVTPKNILMIGPTGVGKTEIARRLAKLARAPFIKVEATKFTEVGYVGRDVESIIRDLMEAAIKMVREHAKEEVGHRAEDAAEDRVLDALLPPPRGQEDKPREDSGTRQTFRKKLREGQLDDKEIDIEISSQGQGIDIMTPPGMEEMTSQLQSLFSNMGQQKREQRRVTVKEALVLLRDEEAGKLVNEEEIKARAVEAVEQHGIVFLDEIDKVAKGSGQSSGGEVSREGVQRDLLPLIEGSTVSTKYGMVKTDHILFIASGAFHLSRPSDLIPELQGRLPIRVELDALTPGDFKRILTEPSASLTKQYQALLATEGLDVEFTPDGIERIAEISWQVNEGTENIGARRLHTVMERLLEEASFKGGDMDSPLVIDADYVNAQLGELAVDEDLSRYIL</sequence>
<evidence type="ECO:0000256" key="7">
    <source>
        <dbReference type="HAMAP-Rule" id="MF_00249"/>
    </source>
</evidence>
<dbReference type="InterPro" id="IPR050052">
    <property type="entry name" value="ATP-dep_Clp_protease_ClpX"/>
</dbReference>
<dbReference type="GO" id="GO:0005524">
    <property type="term" value="F:ATP binding"/>
    <property type="evidence" value="ECO:0007669"/>
    <property type="project" value="UniProtKB-UniRule"/>
</dbReference>
<reference evidence="11 12" key="1">
    <citation type="submission" date="2017-10" db="EMBL/GenBank/DDBJ databases">
        <title>Coral associated bacteria.</title>
        <authorList>
            <person name="Wang X."/>
        </authorList>
    </citation>
    <scope>NUCLEOTIDE SEQUENCE [LARGE SCALE GENOMIC DNA]</scope>
    <source>
        <strain evidence="11 12">SCSIO 43005</strain>
    </source>
</reference>
<evidence type="ECO:0000256" key="5">
    <source>
        <dbReference type="ARBA" id="ARBA00022840"/>
    </source>
</evidence>
<feature type="domain" description="AAA+ ATPase" evidence="9">
    <location>
        <begin position="49"/>
        <end position="330"/>
    </location>
</feature>
<organism evidence="11 12">
    <name type="scientific">Vreelandella aquamarina</name>
    <dbReference type="NCBI Taxonomy" id="77097"/>
    <lineage>
        <taxon>Bacteria</taxon>
        <taxon>Pseudomonadati</taxon>
        <taxon>Pseudomonadota</taxon>
        <taxon>Gammaproteobacteria</taxon>
        <taxon>Oceanospirillales</taxon>
        <taxon>Halomonadaceae</taxon>
        <taxon>Vreelandella</taxon>
    </lineage>
</organism>
<feature type="binding site" evidence="7">
    <location>
        <position position="319"/>
    </location>
    <ligand>
        <name>ATP</name>
        <dbReference type="ChEBI" id="CHEBI:30616"/>
    </ligand>
</feature>
<dbReference type="AlphaFoldDB" id="A0A857GP06"/>
<dbReference type="FunFam" id="3.40.50.300:FF:000220">
    <property type="entry name" value="ATP-dependent protease ATPase subunit HslU"/>
    <property type="match status" value="1"/>
</dbReference>
<feature type="binding site" evidence="7">
    <location>
        <position position="391"/>
    </location>
    <ligand>
        <name>ATP</name>
        <dbReference type="ChEBI" id="CHEBI:30616"/>
    </ligand>
</feature>
<dbReference type="Gene3D" id="1.10.8.60">
    <property type="match status" value="1"/>
</dbReference>
<keyword evidence="3 7" id="KW-0963">Cytoplasm</keyword>
<dbReference type="FunFam" id="3.40.50.300:FF:000213">
    <property type="entry name" value="ATP-dependent protease ATPase subunit HslU"/>
    <property type="match status" value="1"/>
</dbReference>
<dbReference type="InterPro" id="IPR019489">
    <property type="entry name" value="Clp_ATPase_C"/>
</dbReference>
<dbReference type="FunFam" id="1.10.8.10:FF:000028">
    <property type="entry name" value="ATP-dependent protease ATPase subunit HslU"/>
    <property type="match status" value="1"/>
</dbReference>
<dbReference type="KEGG" id="hmd:CTT34_15090"/>
<feature type="compositionally biased region" description="Basic and acidic residues" evidence="8">
    <location>
        <begin position="119"/>
        <end position="132"/>
    </location>
</feature>
<name>A0A857GP06_9GAMM</name>
<dbReference type="PANTHER" id="PTHR48102:SF3">
    <property type="entry name" value="ATP-DEPENDENT PROTEASE ATPASE SUBUNIT HSLU"/>
    <property type="match status" value="1"/>
</dbReference>
<feature type="binding site" evidence="7">
    <location>
        <position position="18"/>
    </location>
    <ligand>
        <name>ATP</name>
        <dbReference type="ChEBI" id="CHEBI:30616"/>
    </ligand>
</feature>
<dbReference type="NCBIfam" id="TIGR00390">
    <property type="entry name" value="hslU"/>
    <property type="match status" value="1"/>
</dbReference>
<evidence type="ECO:0000313" key="12">
    <source>
        <dbReference type="Proteomes" id="UP000463949"/>
    </source>
</evidence>
<dbReference type="InterPro" id="IPR003959">
    <property type="entry name" value="ATPase_AAA_core"/>
</dbReference>
<keyword evidence="6 7" id="KW-0143">Chaperone</keyword>
<evidence type="ECO:0000259" key="10">
    <source>
        <dbReference type="SMART" id="SM01086"/>
    </source>
</evidence>
<feature type="binding site" evidence="7">
    <location>
        <position position="253"/>
    </location>
    <ligand>
        <name>ATP</name>
        <dbReference type="ChEBI" id="CHEBI:30616"/>
    </ligand>
</feature>
<evidence type="ECO:0000256" key="6">
    <source>
        <dbReference type="ARBA" id="ARBA00023186"/>
    </source>
</evidence>
<dbReference type="HAMAP" id="MF_00249">
    <property type="entry name" value="HslU"/>
    <property type="match status" value="1"/>
</dbReference>
<dbReference type="Gene3D" id="1.10.8.10">
    <property type="entry name" value="DNA helicase RuvA subunit, C-terminal domain"/>
    <property type="match status" value="1"/>
</dbReference>
<evidence type="ECO:0000313" key="11">
    <source>
        <dbReference type="EMBL" id="QHD50915.1"/>
    </source>
</evidence>
<feature type="region of interest" description="Disordered" evidence="8">
    <location>
        <begin position="119"/>
        <end position="162"/>
    </location>
</feature>
<dbReference type="InterPro" id="IPR004491">
    <property type="entry name" value="HslU"/>
</dbReference>
<dbReference type="NCBIfam" id="NF003544">
    <property type="entry name" value="PRK05201.1"/>
    <property type="match status" value="1"/>
</dbReference>
<accession>A0A857GP06</accession>
<dbReference type="Pfam" id="PF00004">
    <property type="entry name" value="AAA"/>
    <property type="match status" value="1"/>
</dbReference>
<dbReference type="Gene3D" id="3.40.50.300">
    <property type="entry name" value="P-loop containing nucleotide triphosphate hydrolases"/>
    <property type="match status" value="2"/>
</dbReference>
<protein>
    <recommendedName>
        <fullName evidence="7">ATP-dependent protease ATPase subunit HslU</fullName>
    </recommendedName>
    <alternativeName>
        <fullName evidence="7">Unfoldase HslU</fullName>
    </alternativeName>
</protein>
<dbReference type="SUPFAM" id="SSF52540">
    <property type="entry name" value="P-loop containing nucleoside triphosphate hydrolases"/>
    <property type="match status" value="1"/>
</dbReference>
<comment type="subunit">
    <text evidence="7">A double ring-shaped homohexamer of HslV is capped on each side by a ring-shaped HslU homohexamer. The assembly of the HslU/HslV complex is dependent on binding of ATP.</text>
</comment>
<feature type="domain" description="Clp ATPase C-terminal" evidence="10">
    <location>
        <begin position="333"/>
        <end position="431"/>
    </location>
</feature>
<dbReference type="SMART" id="SM01086">
    <property type="entry name" value="ClpB_D2-small"/>
    <property type="match status" value="1"/>
</dbReference>
<dbReference type="CDD" id="cd19498">
    <property type="entry name" value="RecA-like_HslU"/>
    <property type="match status" value="1"/>
</dbReference>
<evidence type="ECO:0000256" key="2">
    <source>
        <dbReference type="ARBA" id="ARBA00009771"/>
    </source>
</evidence>
<dbReference type="GO" id="GO:0008233">
    <property type="term" value="F:peptidase activity"/>
    <property type="evidence" value="ECO:0007669"/>
    <property type="project" value="InterPro"/>
</dbReference>
<evidence type="ECO:0000256" key="1">
    <source>
        <dbReference type="ARBA" id="ARBA00004496"/>
    </source>
</evidence>
<feature type="binding site" evidence="7">
    <location>
        <begin position="60"/>
        <end position="65"/>
    </location>
    <ligand>
        <name>ATP</name>
        <dbReference type="ChEBI" id="CHEBI:30616"/>
    </ligand>
</feature>
<dbReference type="GO" id="GO:0009376">
    <property type="term" value="C:HslUV protease complex"/>
    <property type="evidence" value="ECO:0007669"/>
    <property type="project" value="UniProtKB-UniRule"/>
</dbReference>